<dbReference type="SUPFAM" id="SSF54001">
    <property type="entry name" value="Cysteine proteinases"/>
    <property type="match status" value="1"/>
</dbReference>
<feature type="active site" evidence="2">
    <location>
        <position position="285"/>
    </location>
</feature>
<dbReference type="GO" id="GO:0046872">
    <property type="term" value="F:metal ion binding"/>
    <property type="evidence" value="ECO:0007669"/>
    <property type="project" value="UniProtKB-KW"/>
</dbReference>
<dbReference type="Pfam" id="PF01841">
    <property type="entry name" value="Transglut_core"/>
    <property type="match status" value="1"/>
</dbReference>
<dbReference type="InterPro" id="IPR038765">
    <property type="entry name" value="Papain-like_cys_pep_sf"/>
</dbReference>
<dbReference type="InterPro" id="IPR036985">
    <property type="entry name" value="Transglutaminase-like_sf"/>
</dbReference>
<comment type="caution">
    <text evidence="5">The sequence shown here is derived from an EMBL/GenBank/DDBJ whole genome shotgun (WGS) entry which is preliminary data.</text>
</comment>
<dbReference type="InterPro" id="IPR013783">
    <property type="entry name" value="Ig-like_fold"/>
</dbReference>
<dbReference type="PROSITE" id="PS00547">
    <property type="entry name" value="TRANSGLUTAMINASES"/>
    <property type="match status" value="1"/>
</dbReference>
<evidence type="ECO:0000313" key="5">
    <source>
        <dbReference type="EMBL" id="GFG30758.1"/>
    </source>
</evidence>
<dbReference type="Pfam" id="PF00868">
    <property type="entry name" value="Transglut_N"/>
    <property type="match status" value="1"/>
</dbReference>
<dbReference type="Gene3D" id="3.90.260.10">
    <property type="entry name" value="Transglutaminase-like"/>
    <property type="match status" value="1"/>
</dbReference>
<dbReference type="AlphaFoldDB" id="A0A6L2PJU7"/>
<evidence type="ECO:0000256" key="2">
    <source>
        <dbReference type="PIRSR" id="PIRSR000459-1"/>
    </source>
</evidence>
<name>A0A6L2PJU7_COPFO</name>
<keyword evidence="3" id="KW-0479">Metal-binding</keyword>
<evidence type="ECO:0000256" key="1">
    <source>
        <dbReference type="ARBA" id="ARBA00005968"/>
    </source>
</evidence>
<comment type="similarity">
    <text evidence="1">Belongs to the transglutaminase superfamily. Transglutaminase family.</text>
</comment>
<dbReference type="InterPro" id="IPR002931">
    <property type="entry name" value="Transglutaminase-like"/>
</dbReference>
<dbReference type="Pfam" id="PF00927">
    <property type="entry name" value="Transglut_C"/>
    <property type="match status" value="2"/>
</dbReference>
<reference evidence="6" key="1">
    <citation type="submission" date="2020-01" db="EMBL/GenBank/DDBJ databases">
        <title>Draft genome sequence of the Termite Coptotermes fromosanus.</title>
        <authorList>
            <person name="Itakura S."/>
            <person name="Yosikawa Y."/>
            <person name="Umezawa K."/>
        </authorList>
    </citation>
    <scope>NUCLEOTIDE SEQUENCE [LARGE SCALE GENOMIC DNA]</scope>
</reference>
<dbReference type="FunFam" id="3.90.260.10:FF:000002">
    <property type="entry name" value="Erythrocyte membrane protein band 4.2"/>
    <property type="match status" value="1"/>
</dbReference>
<feature type="active site" evidence="2">
    <location>
        <position position="372"/>
    </location>
</feature>
<dbReference type="SUPFAM" id="SSF49309">
    <property type="entry name" value="Transglutaminase, two C-terminal domains"/>
    <property type="match status" value="2"/>
</dbReference>
<dbReference type="InterPro" id="IPR023608">
    <property type="entry name" value="Transglutaminase_animal"/>
</dbReference>
<dbReference type="PANTHER" id="PTHR11590">
    <property type="entry name" value="PROTEIN-GLUTAMINE GAMMA-GLUTAMYLTRANSFERASE"/>
    <property type="match status" value="1"/>
</dbReference>
<feature type="non-terminal residue" evidence="5">
    <location>
        <position position="1"/>
    </location>
</feature>
<dbReference type="FunFam" id="2.60.40.10:FF:000171">
    <property type="entry name" value="protein-glutamine gamma-glutamyltransferase 6"/>
    <property type="match status" value="1"/>
</dbReference>
<evidence type="ECO:0000313" key="6">
    <source>
        <dbReference type="Proteomes" id="UP000502823"/>
    </source>
</evidence>
<feature type="domain" description="Transglutaminase-like" evidence="4">
    <location>
        <begin position="277"/>
        <end position="375"/>
    </location>
</feature>
<evidence type="ECO:0000259" key="4">
    <source>
        <dbReference type="SMART" id="SM00460"/>
    </source>
</evidence>
<evidence type="ECO:0000256" key="3">
    <source>
        <dbReference type="PIRSR" id="PIRSR000459-2"/>
    </source>
</evidence>
<dbReference type="Proteomes" id="UP000502823">
    <property type="component" value="Unassembled WGS sequence"/>
</dbReference>
<dbReference type="InterPro" id="IPR008958">
    <property type="entry name" value="Transglutaminase_C"/>
</dbReference>
<feature type="binding site" evidence="3">
    <location>
        <position position="412"/>
    </location>
    <ligand>
        <name>Ca(2+)</name>
        <dbReference type="ChEBI" id="CHEBI:29108"/>
    </ligand>
</feature>
<dbReference type="SUPFAM" id="SSF81296">
    <property type="entry name" value="E set domains"/>
    <property type="match status" value="1"/>
</dbReference>
<dbReference type="PIRSF" id="PIRSF000459">
    <property type="entry name" value="TGM_EBP42"/>
    <property type="match status" value="1"/>
</dbReference>
<dbReference type="InterPro" id="IPR013808">
    <property type="entry name" value="Transglutaminase_AS"/>
</dbReference>
<dbReference type="InParanoid" id="A0A6L2PJU7"/>
<comment type="cofactor">
    <cofactor evidence="3">
        <name>Ca(2+)</name>
        <dbReference type="ChEBI" id="CHEBI:29108"/>
    </cofactor>
    <text evidence="3">Binds 1 Ca(2+) ion per subunit.</text>
</comment>
<feature type="binding site" evidence="3">
    <location>
        <position position="414"/>
    </location>
    <ligand>
        <name>Ca(2+)</name>
        <dbReference type="ChEBI" id="CHEBI:29108"/>
    </ligand>
</feature>
<dbReference type="SMART" id="SM00460">
    <property type="entry name" value="TGc"/>
    <property type="match status" value="1"/>
</dbReference>
<feature type="active site" evidence="2">
    <location>
        <position position="349"/>
    </location>
</feature>
<dbReference type="PANTHER" id="PTHR11590:SF40">
    <property type="entry name" value="HEMOCYTE PROTEIN-GLUTAMINE GAMMA-GLUTAMYLTRANSFERASE-LIKE PROTEIN"/>
    <property type="match status" value="1"/>
</dbReference>
<gene>
    <name evidence="5" type="ORF">Cfor_10849</name>
</gene>
<dbReference type="InterPro" id="IPR014756">
    <property type="entry name" value="Ig_E-set"/>
</dbReference>
<accession>A0A6L2PJU7</accession>
<feature type="binding site" evidence="3">
    <location>
        <position position="469"/>
    </location>
    <ligand>
        <name>Ca(2+)</name>
        <dbReference type="ChEBI" id="CHEBI:29108"/>
    </ligand>
</feature>
<feature type="binding site" evidence="3">
    <location>
        <position position="474"/>
    </location>
    <ligand>
        <name>Ca(2+)</name>
        <dbReference type="ChEBI" id="CHEBI:29108"/>
    </ligand>
</feature>
<protein>
    <recommendedName>
        <fullName evidence="4">Transglutaminase-like domain-containing protein</fullName>
    </recommendedName>
</protein>
<dbReference type="InterPro" id="IPR001102">
    <property type="entry name" value="Transglutaminase_N"/>
</dbReference>
<sequence length="715" mass="80540">LDMSNDEQLAVTSVHLYPMENAKLHHTDRFEVLHRDNPTVILRRGQSFHLVIAFSGRTYDSTKDVVQLVFTYGVRPNIIKGTKAVCAASEKRKDDDKIWYARIVGKDENSMNVEVSTPPDIPVGQWKFSIESKPKDTLKTQSKIFTYADKIYLLFNPWAKDDQVYMSDQRLLDEYVLNDVGKIWVGPHGSCRGREWIFGQFDATVLPAVDLMMSRSSVAPVNRGNPIYVTRAISKLVNSNDDLGILQGRWNGQYEDGTAPAAWTGSVPILEEYLDTGSEVKYGQCWVFAGVAATVCRALGIPCRVVSNLVSAHDANASLTIDRYYTADMEMMDYDPTNPDGDDSIWNYHVWNDVWMARPDLPKGYGGWQAIDATPQETSDGVYQCGPAPVEAVKCGAVGFNYDVSFLLSTVNADLVRWKEDDTSEFNYSKIDSNKYHIGRMILTKKPWIYDPIGDTDKDDITDEYKNKEGTKAERLTLLNGVRASERAKRFYMLPAKSREDIDFELVNLDEVKLGDGFSITVNIHNRSEKERTVQAVLSAASIYYTGIKAHVIKKATGDFKVGPKAKEMLRLSVKPEEYLEKLVEYCNMKIYAIATVVETNETWGEEDDFQVLKPNLDIKVTGNAVVERPCAVKFSFKNPLKKVLTACKFQYAGPGLARNTTVPYRDVQPEEDVKVEHSFTPQTAGRQKLVGTFSSKELVDITGSTEIEIFEKEE</sequence>
<keyword evidence="3" id="KW-0106">Calcium</keyword>
<dbReference type="EMBL" id="BLKM01000254">
    <property type="protein sequence ID" value="GFG30758.1"/>
    <property type="molecule type" value="Genomic_DNA"/>
</dbReference>
<dbReference type="Gene3D" id="2.60.40.10">
    <property type="entry name" value="Immunoglobulins"/>
    <property type="match status" value="3"/>
</dbReference>
<proteinExistence type="inferred from homology"/>
<keyword evidence="6" id="KW-1185">Reference proteome</keyword>
<dbReference type="OrthoDB" id="437511at2759"/>
<dbReference type="FunFam" id="2.60.40.10:FF:000090">
    <property type="entry name" value="Protein-glutamine gamma-glutamyltransferase 2"/>
    <property type="match status" value="1"/>
</dbReference>
<dbReference type="InterPro" id="IPR036238">
    <property type="entry name" value="Transglutaminase_C_sf"/>
</dbReference>
<dbReference type="InterPro" id="IPR050779">
    <property type="entry name" value="Transglutaminase"/>
</dbReference>
<organism evidence="5 6">
    <name type="scientific">Coptotermes formosanus</name>
    <name type="common">Formosan subterranean termite</name>
    <dbReference type="NCBI Taxonomy" id="36987"/>
    <lineage>
        <taxon>Eukaryota</taxon>
        <taxon>Metazoa</taxon>
        <taxon>Ecdysozoa</taxon>
        <taxon>Arthropoda</taxon>
        <taxon>Hexapoda</taxon>
        <taxon>Insecta</taxon>
        <taxon>Pterygota</taxon>
        <taxon>Neoptera</taxon>
        <taxon>Polyneoptera</taxon>
        <taxon>Dictyoptera</taxon>
        <taxon>Blattodea</taxon>
        <taxon>Blattoidea</taxon>
        <taxon>Termitoidae</taxon>
        <taxon>Rhinotermitidae</taxon>
        <taxon>Coptotermes</taxon>
    </lineage>
</organism>
<dbReference type="GO" id="GO:0003810">
    <property type="term" value="F:protein-glutamine gamma-glutamyltransferase activity"/>
    <property type="evidence" value="ECO:0007669"/>
    <property type="project" value="InterPro"/>
</dbReference>